<dbReference type="PANTHER" id="PTHR23149:SF9">
    <property type="entry name" value="G PATCH DOMAIN-CONTAINING PROTEIN 4"/>
    <property type="match status" value="1"/>
</dbReference>
<evidence type="ECO:0000256" key="2">
    <source>
        <dbReference type="SAM" id="MobiDB-lite"/>
    </source>
</evidence>
<evidence type="ECO:0000313" key="4">
    <source>
        <dbReference type="EMBL" id="JAB59800.1"/>
    </source>
</evidence>
<sequence length="552" mass="63073">MNFAKNLLEKYGWKEGESLGKTPTGGITKPVKASLKFNNFGLGHDSSKDIKNNWWDRVFNEAASNINIENTGDGKANSIAIKQKGSEAVEITNKSYSVNKLKSSNQSYGNFLKSSILLENIGKEEEIVNHTRTEDIEFKDNRVKISDSELLEACGGRTAHKAARHGMNLSGKLARIEAQDNDLLMKLENRSFTDTLKEWQQVKNRKKSKKTKIQQLIDPDDEKHPEEEKDELHDLIHHAEYFTKGSKKKQKKNSKLEETLINEIGASFNAYDLLPVEDESTKKKLSNLNKKSKKIRKSDLKHLNSMKKTIKKVTKADDSDEELHPEEERDELHELINVKNPKKSSSKKSRNELNSKIDEIEENLSVVLQEKVKKSKKKNPAIEDDVVLEEVPDDKLSKLNSRSKKISKKKRKKSKLRKETDVIDENEILSEKYRIHSKLAPKDEFVPHKVKKPKKLIASSGSDTDEQSDGDIDVVDKVNMEQKAIRDKIRNKNPKIVIENLTDADNVELAEKLEKGKQKHCVKRVGKHRKKPKKKKSERSVAKLADVLTERL</sequence>
<protein>
    <recommendedName>
        <fullName evidence="1">G patch domain-containing protein 4</fullName>
    </recommendedName>
</protein>
<dbReference type="AlphaFoldDB" id="U5EPR8"/>
<organism evidence="4">
    <name type="scientific">Corethrella appendiculata</name>
    <dbReference type="NCBI Taxonomy" id="1370023"/>
    <lineage>
        <taxon>Eukaryota</taxon>
        <taxon>Metazoa</taxon>
        <taxon>Ecdysozoa</taxon>
        <taxon>Arthropoda</taxon>
        <taxon>Hexapoda</taxon>
        <taxon>Insecta</taxon>
        <taxon>Pterygota</taxon>
        <taxon>Neoptera</taxon>
        <taxon>Endopterygota</taxon>
        <taxon>Diptera</taxon>
        <taxon>Nematocera</taxon>
        <taxon>Culicoidea</taxon>
        <taxon>Chaoboridae</taxon>
        <taxon>Corethrella</taxon>
    </lineage>
</organism>
<proteinExistence type="evidence at transcript level"/>
<dbReference type="GO" id="GO:0003676">
    <property type="term" value="F:nucleic acid binding"/>
    <property type="evidence" value="ECO:0007669"/>
    <property type="project" value="InterPro"/>
</dbReference>
<dbReference type="PANTHER" id="PTHR23149">
    <property type="entry name" value="G PATCH DOMAIN CONTAINING PROTEIN"/>
    <property type="match status" value="1"/>
</dbReference>
<dbReference type="Pfam" id="PF01585">
    <property type="entry name" value="G-patch"/>
    <property type="match status" value="1"/>
</dbReference>
<feature type="region of interest" description="Disordered" evidence="2">
    <location>
        <begin position="207"/>
        <end position="229"/>
    </location>
</feature>
<dbReference type="EMBL" id="GANO01000071">
    <property type="protein sequence ID" value="JAB59800.1"/>
    <property type="molecule type" value="mRNA"/>
</dbReference>
<evidence type="ECO:0000259" key="3">
    <source>
        <dbReference type="PROSITE" id="PS50174"/>
    </source>
</evidence>
<reference evidence="4" key="1">
    <citation type="journal article" date="2014" name="Insect Biochem. Mol. Biol.">
        <title>An insight into the sialome of the frog biting fly, Corethrella appendiculata.</title>
        <authorList>
            <person name="Ribeiro J.M.C."/>
            <person name="Chagas A.C."/>
            <person name="Pham V.M."/>
            <person name="Lounibos L.P."/>
            <person name="Calvo E."/>
        </authorList>
    </citation>
    <scope>NUCLEOTIDE SEQUENCE</scope>
    <source>
        <tissue evidence="4">Salivary glands</tissue>
    </source>
</reference>
<feature type="compositionally biased region" description="Basic residues" evidence="2">
    <location>
        <begin position="304"/>
        <end position="313"/>
    </location>
</feature>
<dbReference type="GO" id="GO:0005730">
    <property type="term" value="C:nucleolus"/>
    <property type="evidence" value="ECO:0007669"/>
    <property type="project" value="TreeGrafter"/>
</dbReference>
<name>U5EPR8_9DIPT</name>
<feature type="region of interest" description="Disordered" evidence="2">
    <location>
        <begin position="284"/>
        <end position="355"/>
    </location>
</feature>
<feature type="region of interest" description="Disordered" evidence="2">
    <location>
        <begin position="519"/>
        <end position="552"/>
    </location>
</feature>
<feature type="compositionally biased region" description="Basic residues" evidence="2">
    <location>
        <begin position="519"/>
        <end position="537"/>
    </location>
</feature>
<dbReference type="InterPro" id="IPR050656">
    <property type="entry name" value="PINX1"/>
</dbReference>
<feature type="region of interest" description="Disordered" evidence="2">
    <location>
        <begin position="399"/>
        <end position="419"/>
    </location>
</feature>
<dbReference type="PROSITE" id="PS50174">
    <property type="entry name" value="G_PATCH"/>
    <property type="match status" value="1"/>
</dbReference>
<accession>U5EPR8</accession>
<feature type="compositionally biased region" description="Basic residues" evidence="2">
    <location>
        <begin position="401"/>
        <end position="416"/>
    </location>
</feature>
<feature type="domain" description="G-patch" evidence="3">
    <location>
        <begin position="1"/>
        <end position="47"/>
    </location>
</feature>
<feature type="compositionally biased region" description="Basic and acidic residues" evidence="2">
    <location>
        <begin position="326"/>
        <end position="336"/>
    </location>
</feature>
<dbReference type="InterPro" id="IPR000467">
    <property type="entry name" value="G_patch_dom"/>
</dbReference>
<dbReference type="SMART" id="SM00443">
    <property type="entry name" value="G_patch"/>
    <property type="match status" value="1"/>
</dbReference>
<evidence type="ECO:0000256" key="1">
    <source>
        <dbReference type="ARBA" id="ARBA00040365"/>
    </source>
</evidence>